<dbReference type="EMBL" id="CP034928">
    <property type="protein sequence ID" value="QAA75926.1"/>
    <property type="molecule type" value="Genomic_DNA"/>
</dbReference>
<protein>
    <submittedName>
        <fullName evidence="4">ATPase</fullName>
    </submittedName>
</protein>
<dbReference type="PANTHER" id="PTHR43566">
    <property type="entry name" value="CONSERVED PROTEIN"/>
    <property type="match status" value="1"/>
</dbReference>
<evidence type="ECO:0000313" key="5">
    <source>
        <dbReference type="Proteomes" id="UP000287233"/>
    </source>
</evidence>
<evidence type="ECO:0000313" key="4">
    <source>
        <dbReference type="EMBL" id="QAA75926.1"/>
    </source>
</evidence>
<reference evidence="5" key="1">
    <citation type="submission" date="2018-12" db="EMBL/GenBank/DDBJ databases">
        <title>Complete genome sequence of an uncultured bacterium of the candidate phylum Bipolaricaulota.</title>
        <authorList>
            <person name="Kadnikov V.V."/>
            <person name="Mardanov A.V."/>
            <person name="Beletsky A.V."/>
            <person name="Frank Y.A."/>
            <person name="Karnachuk O.V."/>
            <person name="Ravin N.V."/>
        </authorList>
    </citation>
    <scope>NUCLEOTIDE SEQUENCE [LARGE SCALE GENOMIC DNA]</scope>
</reference>
<name>A0A410FSE0_BIPS1</name>
<feature type="region of interest" description="Disordered" evidence="1">
    <location>
        <begin position="399"/>
        <end position="423"/>
    </location>
</feature>
<dbReference type="KEGG" id="bih:BIP78_0158"/>
<feature type="domain" description="DUF4143" evidence="3">
    <location>
        <begin position="202"/>
        <end position="359"/>
    </location>
</feature>
<dbReference type="Proteomes" id="UP000287233">
    <property type="component" value="Chromosome"/>
</dbReference>
<dbReference type="InterPro" id="IPR025420">
    <property type="entry name" value="DUF4143"/>
</dbReference>
<gene>
    <name evidence="4" type="ORF">BIP78_0158</name>
</gene>
<evidence type="ECO:0000256" key="1">
    <source>
        <dbReference type="SAM" id="MobiDB-lite"/>
    </source>
</evidence>
<evidence type="ECO:0000259" key="3">
    <source>
        <dbReference type="Pfam" id="PF13635"/>
    </source>
</evidence>
<dbReference type="Pfam" id="PF13173">
    <property type="entry name" value="AAA_14"/>
    <property type="match status" value="1"/>
</dbReference>
<dbReference type="Pfam" id="PF13635">
    <property type="entry name" value="DUF4143"/>
    <property type="match status" value="1"/>
</dbReference>
<dbReference type="Gene3D" id="3.40.50.300">
    <property type="entry name" value="P-loop containing nucleotide triphosphate hydrolases"/>
    <property type="match status" value="1"/>
</dbReference>
<accession>A0A410FSE0</accession>
<dbReference type="InterPro" id="IPR041682">
    <property type="entry name" value="AAA_14"/>
</dbReference>
<evidence type="ECO:0000259" key="2">
    <source>
        <dbReference type="Pfam" id="PF13173"/>
    </source>
</evidence>
<sequence length="423" mass="46657">MSKCSNLHYTRAHALELRRRLGEPRRFMQVVAGPRQTGKTTLVRQVLQEWGETSHYASADEPTLRDRTWLVEQWEVGRALAHQAGRQGAVLALDEIQKIPQWAETVKRLWDEDTATAVPLRVVLLGSAPLLVGQGLSESLAGRFELLHVPHWSLAEMKAAFGFTLAEYLYFGGYPGGAKLADDPARWRRYIVDSLVETTIARDILLLTRVDKPALLRQLFQLACTYSGQILSYTKMLGQLQDAGNTTTLAHYLDLLAGAGMVTGLPKYSGSVVRQRGSIPKLQAYNTALLTAPSGLSPEEAQADREFWGHLVESAVGAHLVNAGAAGTCAVHYWRQGNREVDFVVQIGRQLLAIEVKAGRRRDALPGMGLFLKEYPQARPLLVGGDGIPLERFLSQDVSSWASDDPARSASAKTRDPRRKKGS</sequence>
<organism evidence="4 5">
    <name type="scientific">Bipolaricaulis sibiricus</name>
    <dbReference type="NCBI Taxonomy" id="2501609"/>
    <lineage>
        <taxon>Bacteria</taxon>
        <taxon>Candidatus Bipolaricaulota</taxon>
        <taxon>Candidatus Bipolaricaulia</taxon>
        <taxon>Candidatus Bipolaricaulales</taxon>
        <taxon>Candidatus Bipolaricaulaceae</taxon>
        <taxon>Candidatus Bipolaricaulis</taxon>
    </lineage>
</organism>
<dbReference type="InterPro" id="IPR027417">
    <property type="entry name" value="P-loop_NTPase"/>
</dbReference>
<dbReference type="AlphaFoldDB" id="A0A410FSE0"/>
<dbReference type="PANTHER" id="PTHR43566:SF1">
    <property type="entry name" value="AAA+ ATPASE DOMAIN-CONTAINING PROTEIN"/>
    <property type="match status" value="1"/>
</dbReference>
<proteinExistence type="predicted"/>
<dbReference type="SUPFAM" id="SSF52540">
    <property type="entry name" value="P-loop containing nucleoside triphosphate hydrolases"/>
    <property type="match status" value="1"/>
</dbReference>
<feature type="domain" description="AAA" evidence="2">
    <location>
        <begin position="28"/>
        <end position="157"/>
    </location>
</feature>